<dbReference type="Gene3D" id="3.30.1330.30">
    <property type="match status" value="1"/>
</dbReference>
<dbReference type="Proteomes" id="UP000242450">
    <property type="component" value="Chromosome 11"/>
</dbReference>
<evidence type="ECO:0000256" key="1">
    <source>
        <dbReference type="ARBA" id="ARBA00007337"/>
    </source>
</evidence>
<dbReference type="GO" id="GO:0003723">
    <property type="term" value="F:RNA binding"/>
    <property type="evidence" value="ECO:0007669"/>
    <property type="project" value="InterPro"/>
</dbReference>
<dbReference type="InterPro" id="IPR004037">
    <property type="entry name" value="Ribosomal_eL8-like_CS"/>
</dbReference>
<feature type="region of interest" description="Disordered" evidence="3">
    <location>
        <begin position="34"/>
        <end position="63"/>
    </location>
</feature>
<evidence type="ECO:0000259" key="4">
    <source>
        <dbReference type="Pfam" id="PF01248"/>
    </source>
</evidence>
<protein>
    <submittedName>
        <fullName evidence="5">RPL7A</fullName>
    </submittedName>
</protein>
<dbReference type="InterPro" id="IPR018492">
    <property type="entry name" value="Ribosomal_eL8/Nhp2"/>
</dbReference>
<dbReference type="AlphaFoldDB" id="A0A212CVX1"/>
<dbReference type="EMBL" id="MKHE01000011">
    <property type="protein sequence ID" value="OWK10125.1"/>
    <property type="molecule type" value="Genomic_DNA"/>
</dbReference>
<evidence type="ECO:0000256" key="2">
    <source>
        <dbReference type="ARBA" id="ARBA00023274"/>
    </source>
</evidence>
<dbReference type="GO" id="GO:1990904">
    <property type="term" value="C:ribonucleoprotein complex"/>
    <property type="evidence" value="ECO:0007669"/>
    <property type="project" value="UniProtKB-KW"/>
</dbReference>
<dbReference type="OrthoDB" id="29563at2759"/>
<dbReference type="PRINTS" id="PR00881">
    <property type="entry name" value="L7ARS6FAMILY"/>
</dbReference>
<comment type="caution">
    <text evidence="5">The sequence shown here is derived from an EMBL/GenBank/DDBJ whole genome shotgun (WGS) entry which is preliminary data.</text>
</comment>
<dbReference type="InterPro" id="IPR029064">
    <property type="entry name" value="Ribosomal_eL30-like_sf"/>
</dbReference>
<name>A0A212CVX1_CEREH</name>
<dbReference type="InterPro" id="IPR004038">
    <property type="entry name" value="Ribosomal_eL8/eL30/eS12/Gad45"/>
</dbReference>
<dbReference type="Pfam" id="PF01248">
    <property type="entry name" value="Ribosomal_L7Ae"/>
    <property type="match status" value="1"/>
</dbReference>
<comment type="similarity">
    <text evidence="1">Belongs to the eukaryotic ribosomal protein eL8 family.</text>
</comment>
<feature type="domain" description="Ribosomal protein eL8/eL30/eS12/Gadd45" evidence="4">
    <location>
        <begin position="126"/>
        <end position="174"/>
    </location>
</feature>
<dbReference type="InterPro" id="IPR050257">
    <property type="entry name" value="eL8/uL1-like"/>
</dbReference>
<proteinExistence type="inferred from homology"/>
<feature type="compositionally biased region" description="Basic and acidic residues" evidence="3">
    <location>
        <begin position="52"/>
        <end position="63"/>
    </location>
</feature>
<dbReference type="GO" id="GO:0042254">
    <property type="term" value="P:ribosome biogenesis"/>
    <property type="evidence" value="ECO:0007669"/>
    <property type="project" value="InterPro"/>
</dbReference>
<dbReference type="PROSITE" id="PS01082">
    <property type="entry name" value="RIBOSOMAL_L7AE"/>
    <property type="match status" value="1"/>
</dbReference>
<sequence>MVRTFLTTKIADVRAGGGLWARAAPDTRGVGLVLGGGGVARRPRSSSGGEAPRTRPSTEKPAEARRWWRKLVFFLAQPKGKKAKGKKVAPAPAVVKKQEAKKVVNPLFEKRPKNFGIGESETGDVLVVFLPALCRKMGVPYCIIKGKARLGRLVHRKTCTTVAFTQVNSEDKSALAKLVEAIRTNYNDRYDEIRRHWGGNVLGPKSVARIAKLEKAKAKELATKLG</sequence>
<dbReference type="PANTHER" id="PTHR23105">
    <property type="entry name" value="RIBOSOMAL PROTEIN L7AE FAMILY MEMBER"/>
    <property type="match status" value="1"/>
</dbReference>
<reference evidence="5 6" key="1">
    <citation type="journal article" date="2018" name="Mol. Genet. Genomics">
        <title>The red deer Cervus elaphus genome CerEla1.0: sequencing, annotating, genes, and chromosomes.</title>
        <authorList>
            <person name="Bana N.A."/>
            <person name="Nyiri A."/>
            <person name="Nagy J."/>
            <person name="Frank K."/>
            <person name="Nagy T."/>
            <person name="Steger V."/>
            <person name="Schiller M."/>
            <person name="Lakatos P."/>
            <person name="Sugar L."/>
            <person name="Horn P."/>
            <person name="Barta E."/>
            <person name="Orosz L."/>
        </authorList>
    </citation>
    <scope>NUCLEOTIDE SEQUENCE [LARGE SCALE GENOMIC DNA]</scope>
    <source>
        <strain evidence="5">Hungarian</strain>
    </source>
</reference>
<keyword evidence="6" id="KW-1185">Reference proteome</keyword>
<evidence type="ECO:0000256" key="3">
    <source>
        <dbReference type="SAM" id="MobiDB-lite"/>
    </source>
</evidence>
<evidence type="ECO:0000313" key="5">
    <source>
        <dbReference type="EMBL" id="OWK10125.1"/>
    </source>
</evidence>
<dbReference type="SUPFAM" id="SSF55315">
    <property type="entry name" value="L30e-like"/>
    <property type="match status" value="1"/>
</dbReference>
<accession>A0A212CVX1</accession>
<evidence type="ECO:0000313" key="6">
    <source>
        <dbReference type="Proteomes" id="UP000242450"/>
    </source>
</evidence>
<organism evidence="5 6">
    <name type="scientific">Cervus elaphus hippelaphus</name>
    <name type="common">European red deer</name>
    <dbReference type="NCBI Taxonomy" id="46360"/>
    <lineage>
        <taxon>Eukaryota</taxon>
        <taxon>Metazoa</taxon>
        <taxon>Chordata</taxon>
        <taxon>Craniata</taxon>
        <taxon>Vertebrata</taxon>
        <taxon>Euteleostomi</taxon>
        <taxon>Mammalia</taxon>
        <taxon>Eutheria</taxon>
        <taxon>Laurasiatheria</taxon>
        <taxon>Artiodactyla</taxon>
        <taxon>Ruminantia</taxon>
        <taxon>Pecora</taxon>
        <taxon>Cervidae</taxon>
        <taxon>Cervinae</taxon>
        <taxon>Cervus</taxon>
    </lineage>
</organism>
<keyword evidence="2" id="KW-0687">Ribonucleoprotein</keyword>
<gene>
    <name evidence="5" type="ORF">Celaphus_00005078</name>
</gene>
<dbReference type="FunFam" id="3.30.1330.30:FF:000112">
    <property type="entry name" value="Uncharacterized protein"/>
    <property type="match status" value="1"/>
</dbReference>